<keyword evidence="2" id="KW-1185">Reference proteome</keyword>
<organism evidence="1 2">
    <name type="scientific">Ephemerocybe angulata</name>
    <dbReference type="NCBI Taxonomy" id="980116"/>
    <lineage>
        <taxon>Eukaryota</taxon>
        <taxon>Fungi</taxon>
        <taxon>Dikarya</taxon>
        <taxon>Basidiomycota</taxon>
        <taxon>Agaricomycotina</taxon>
        <taxon>Agaricomycetes</taxon>
        <taxon>Agaricomycetidae</taxon>
        <taxon>Agaricales</taxon>
        <taxon>Agaricineae</taxon>
        <taxon>Psathyrellaceae</taxon>
        <taxon>Ephemerocybe</taxon>
    </lineage>
</organism>
<name>A0A8H6H9S1_9AGAR</name>
<gene>
    <name evidence="1" type="ORF">DFP72DRAFT_831236</name>
</gene>
<feature type="non-terminal residue" evidence="1">
    <location>
        <position position="1"/>
    </location>
</feature>
<dbReference type="Proteomes" id="UP000521943">
    <property type="component" value="Unassembled WGS sequence"/>
</dbReference>
<dbReference type="CDD" id="cd00303">
    <property type="entry name" value="retropepsin_like"/>
    <property type="match status" value="1"/>
</dbReference>
<evidence type="ECO:0000313" key="1">
    <source>
        <dbReference type="EMBL" id="KAF6742137.1"/>
    </source>
</evidence>
<protein>
    <submittedName>
        <fullName evidence="1">Uncharacterized protein</fullName>
    </submittedName>
</protein>
<proteinExistence type="predicted"/>
<dbReference type="OrthoDB" id="5596707at2759"/>
<reference evidence="1 2" key="1">
    <citation type="submission" date="2020-07" db="EMBL/GenBank/DDBJ databases">
        <title>Comparative genomics of pyrophilous fungi reveals a link between fire events and developmental genes.</title>
        <authorList>
            <consortium name="DOE Joint Genome Institute"/>
            <person name="Steindorff A.S."/>
            <person name="Carver A."/>
            <person name="Calhoun S."/>
            <person name="Stillman K."/>
            <person name="Liu H."/>
            <person name="Lipzen A."/>
            <person name="Pangilinan J."/>
            <person name="Labutti K."/>
            <person name="Bruns T.D."/>
            <person name="Grigoriev I.V."/>
        </authorList>
    </citation>
    <scope>NUCLEOTIDE SEQUENCE [LARGE SCALE GENOMIC DNA]</scope>
    <source>
        <strain evidence="1 2">CBS 144469</strain>
    </source>
</reference>
<sequence>DAILDDGSQIIAVSREVWERLGIPLRSDRIMTMEAANRSQNDSMGLLQNLKVRFGDMDLYLQVQVMENASYDVLLGRPFHSLTRAIIHHEMDGDASVVIHDPNSTKVVMLPTKERVKKRGAGVSTVEVGF</sequence>
<dbReference type="EMBL" id="JACGCI010000198">
    <property type="protein sequence ID" value="KAF6742137.1"/>
    <property type="molecule type" value="Genomic_DNA"/>
</dbReference>
<accession>A0A8H6H9S1</accession>
<dbReference type="AlphaFoldDB" id="A0A8H6H9S1"/>
<dbReference type="SUPFAM" id="SSF50630">
    <property type="entry name" value="Acid proteases"/>
    <property type="match status" value="1"/>
</dbReference>
<dbReference type="InterPro" id="IPR021109">
    <property type="entry name" value="Peptidase_aspartic_dom_sf"/>
</dbReference>
<dbReference type="Gene3D" id="2.40.70.10">
    <property type="entry name" value="Acid Proteases"/>
    <property type="match status" value="1"/>
</dbReference>
<dbReference type="Pfam" id="PF13975">
    <property type="entry name" value="gag-asp_proteas"/>
    <property type="match status" value="1"/>
</dbReference>
<comment type="caution">
    <text evidence="1">The sequence shown here is derived from an EMBL/GenBank/DDBJ whole genome shotgun (WGS) entry which is preliminary data.</text>
</comment>
<evidence type="ECO:0000313" key="2">
    <source>
        <dbReference type="Proteomes" id="UP000521943"/>
    </source>
</evidence>